<dbReference type="SUPFAM" id="SSF53850">
    <property type="entry name" value="Periplasmic binding protein-like II"/>
    <property type="match status" value="1"/>
</dbReference>
<accession>A0A495XZJ6</accession>
<dbReference type="GO" id="GO:0043190">
    <property type="term" value="C:ATP-binding cassette (ABC) transporter complex"/>
    <property type="evidence" value="ECO:0007669"/>
    <property type="project" value="InterPro"/>
</dbReference>
<evidence type="ECO:0000256" key="2">
    <source>
        <dbReference type="ARBA" id="ARBA00022448"/>
    </source>
</evidence>
<proteinExistence type="inferred from homology"/>
<dbReference type="Pfam" id="PF00496">
    <property type="entry name" value="SBP_bac_5"/>
    <property type="match status" value="1"/>
</dbReference>
<gene>
    <name evidence="6" type="ORF">DFJ68_2829</name>
</gene>
<feature type="domain" description="Solute-binding protein family 5" evidence="5">
    <location>
        <begin position="86"/>
        <end position="437"/>
    </location>
</feature>
<dbReference type="Gene3D" id="3.40.190.10">
    <property type="entry name" value="Periplasmic binding protein-like II"/>
    <property type="match status" value="1"/>
</dbReference>
<dbReference type="Gene3D" id="3.90.76.10">
    <property type="entry name" value="Dipeptide-binding Protein, Domain 1"/>
    <property type="match status" value="1"/>
</dbReference>
<dbReference type="PIRSF" id="PIRSF002741">
    <property type="entry name" value="MppA"/>
    <property type="match status" value="1"/>
</dbReference>
<dbReference type="GO" id="GO:0015833">
    <property type="term" value="P:peptide transport"/>
    <property type="evidence" value="ECO:0007669"/>
    <property type="project" value="TreeGrafter"/>
</dbReference>
<feature type="signal peptide" evidence="4">
    <location>
        <begin position="1"/>
        <end position="21"/>
    </location>
</feature>
<name>A0A495XZJ6_9MICO</name>
<evidence type="ECO:0000256" key="4">
    <source>
        <dbReference type="SAM" id="SignalP"/>
    </source>
</evidence>
<dbReference type="EMBL" id="RBXT01000001">
    <property type="protein sequence ID" value="RKT79362.1"/>
    <property type="molecule type" value="Genomic_DNA"/>
</dbReference>
<evidence type="ECO:0000313" key="6">
    <source>
        <dbReference type="EMBL" id="RKT79362.1"/>
    </source>
</evidence>
<dbReference type="PROSITE" id="PS51257">
    <property type="entry name" value="PROKAR_LIPOPROTEIN"/>
    <property type="match status" value="1"/>
</dbReference>
<keyword evidence="3 4" id="KW-0732">Signal</keyword>
<evidence type="ECO:0000259" key="5">
    <source>
        <dbReference type="Pfam" id="PF00496"/>
    </source>
</evidence>
<dbReference type="PANTHER" id="PTHR30290:SF9">
    <property type="entry name" value="OLIGOPEPTIDE-BINDING PROTEIN APPA"/>
    <property type="match status" value="1"/>
</dbReference>
<keyword evidence="7" id="KW-1185">Reference proteome</keyword>
<organism evidence="6 7">
    <name type="scientific">Terracoccus luteus</name>
    <dbReference type="NCBI Taxonomy" id="53356"/>
    <lineage>
        <taxon>Bacteria</taxon>
        <taxon>Bacillati</taxon>
        <taxon>Actinomycetota</taxon>
        <taxon>Actinomycetes</taxon>
        <taxon>Micrococcales</taxon>
        <taxon>Intrasporangiaceae</taxon>
        <taxon>Terracoccus</taxon>
    </lineage>
</organism>
<feature type="chain" id="PRO_5019792197" evidence="4">
    <location>
        <begin position="22"/>
        <end position="520"/>
    </location>
</feature>
<keyword evidence="2" id="KW-0813">Transport</keyword>
<dbReference type="InterPro" id="IPR030678">
    <property type="entry name" value="Peptide/Ni-bd"/>
</dbReference>
<dbReference type="CDD" id="cd00995">
    <property type="entry name" value="PBP2_NikA_DppA_OppA_like"/>
    <property type="match status" value="1"/>
</dbReference>
<dbReference type="Gene3D" id="3.10.105.10">
    <property type="entry name" value="Dipeptide-binding Protein, Domain 3"/>
    <property type="match status" value="1"/>
</dbReference>
<comment type="caution">
    <text evidence="6">The sequence shown here is derived from an EMBL/GenBank/DDBJ whole genome shotgun (WGS) entry which is preliminary data.</text>
</comment>
<dbReference type="InterPro" id="IPR000914">
    <property type="entry name" value="SBP_5_dom"/>
</dbReference>
<dbReference type="Proteomes" id="UP000278440">
    <property type="component" value="Unassembled WGS sequence"/>
</dbReference>
<dbReference type="GO" id="GO:1904680">
    <property type="term" value="F:peptide transmembrane transporter activity"/>
    <property type="evidence" value="ECO:0007669"/>
    <property type="project" value="TreeGrafter"/>
</dbReference>
<dbReference type="AlphaFoldDB" id="A0A495XZJ6"/>
<evidence type="ECO:0000256" key="1">
    <source>
        <dbReference type="ARBA" id="ARBA00005695"/>
    </source>
</evidence>
<dbReference type="RefSeq" id="WP_147431596.1">
    <property type="nucleotide sequence ID" value="NZ_RBXT01000001.1"/>
</dbReference>
<reference evidence="6 7" key="1">
    <citation type="submission" date="2018-10" db="EMBL/GenBank/DDBJ databases">
        <title>Sequencing the genomes of 1000 actinobacteria strains.</title>
        <authorList>
            <person name="Klenk H.-P."/>
        </authorList>
    </citation>
    <scope>NUCLEOTIDE SEQUENCE [LARGE SCALE GENOMIC DNA]</scope>
    <source>
        <strain evidence="6 7">DSM 44267</strain>
    </source>
</reference>
<evidence type="ECO:0000313" key="7">
    <source>
        <dbReference type="Proteomes" id="UP000278440"/>
    </source>
</evidence>
<dbReference type="GO" id="GO:0042597">
    <property type="term" value="C:periplasmic space"/>
    <property type="evidence" value="ECO:0007669"/>
    <property type="project" value="UniProtKB-ARBA"/>
</dbReference>
<sequence length="520" mass="55400">MRLSRKALIVSLIGTALVASACSSSPGGSAGGTGADAGAAAGGDLVMARADEPSSLIPSVPTDNASIWTMEEIYDTLLVPSQDGLKLEPSLATKWEQSADKLSWTFTLRDGATFSDGKPVTSADVKFSIDQNRKEEAPFYFLNAVIKDIKTPDDTTIVFTTKVPWSPLPSTMALYANSIVPKDYGGKSVDEFNAAPIGSGPFAFDHWTKGSELKLVKNAKYWDTGKPLLDSVTFTVVADSNTRSTQLAGGQSQINEYPPYSTIKGLQAQPNVKVTAFPSSEVDYFGMNTSKKPFDDVNVRQAVAQAIDKEAIRSAVLFGNGEVATTFLSPATWGHSEAAGPTFDVTAAKATLAKSAYPDGFKTTLTTAAGNQNANATAQLIQSSLAKIGIQVTLQTLDPSALRDAKKAGNYEMGLGLYTTDVIDPDEIARFAGTNAGGSQMLYTFFTSDELTKLADAASADENQATRKKSYDAMQQIVLDQAPYVPLYYAPSVYSYSNKVQNFHPGATGNYFLKNVSLAP</sequence>
<dbReference type="PANTHER" id="PTHR30290">
    <property type="entry name" value="PERIPLASMIC BINDING COMPONENT OF ABC TRANSPORTER"/>
    <property type="match status" value="1"/>
</dbReference>
<dbReference type="OrthoDB" id="9796817at2"/>
<dbReference type="InterPro" id="IPR039424">
    <property type="entry name" value="SBP_5"/>
</dbReference>
<comment type="similarity">
    <text evidence="1">Belongs to the bacterial solute-binding protein 5 family.</text>
</comment>
<protein>
    <submittedName>
        <fullName evidence="6">Peptide/nickel transport system substrate-binding protein</fullName>
    </submittedName>
</protein>
<evidence type="ECO:0000256" key="3">
    <source>
        <dbReference type="ARBA" id="ARBA00022729"/>
    </source>
</evidence>